<dbReference type="EMBL" id="JBHUGA010000040">
    <property type="protein sequence ID" value="MFD1847063.1"/>
    <property type="molecule type" value="Genomic_DNA"/>
</dbReference>
<feature type="transmembrane region" description="Helical" evidence="1">
    <location>
        <begin position="12"/>
        <end position="29"/>
    </location>
</feature>
<evidence type="ECO:0000256" key="1">
    <source>
        <dbReference type="SAM" id="Phobius"/>
    </source>
</evidence>
<protein>
    <submittedName>
        <fullName evidence="2">Uncharacterized protein</fullName>
    </submittedName>
</protein>
<keyword evidence="1" id="KW-0472">Membrane</keyword>
<evidence type="ECO:0000313" key="3">
    <source>
        <dbReference type="Proteomes" id="UP001597307"/>
    </source>
</evidence>
<organism evidence="2 3">
    <name type="scientific">Arthrobacter flavus</name>
    <dbReference type="NCBI Taxonomy" id="95172"/>
    <lineage>
        <taxon>Bacteria</taxon>
        <taxon>Bacillati</taxon>
        <taxon>Actinomycetota</taxon>
        <taxon>Actinomycetes</taxon>
        <taxon>Micrococcales</taxon>
        <taxon>Micrococcaceae</taxon>
        <taxon>Arthrobacter</taxon>
    </lineage>
</organism>
<reference evidence="3" key="1">
    <citation type="journal article" date="2019" name="Int. J. Syst. Evol. Microbiol.">
        <title>The Global Catalogue of Microorganisms (GCM) 10K type strain sequencing project: providing services to taxonomists for standard genome sequencing and annotation.</title>
        <authorList>
            <consortium name="The Broad Institute Genomics Platform"/>
            <consortium name="The Broad Institute Genome Sequencing Center for Infectious Disease"/>
            <person name="Wu L."/>
            <person name="Ma J."/>
        </authorList>
    </citation>
    <scope>NUCLEOTIDE SEQUENCE [LARGE SCALE GENOMIC DNA]</scope>
    <source>
        <strain evidence="3">JCM 11496</strain>
    </source>
</reference>
<dbReference type="Proteomes" id="UP001597307">
    <property type="component" value="Unassembled WGS sequence"/>
</dbReference>
<name>A0ABW4Q8M4_9MICC</name>
<feature type="transmembrane region" description="Helical" evidence="1">
    <location>
        <begin position="35"/>
        <end position="55"/>
    </location>
</feature>
<keyword evidence="1" id="KW-1133">Transmembrane helix</keyword>
<gene>
    <name evidence="2" type="ORF">ACFSFX_10695</name>
</gene>
<proteinExistence type="predicted"/>
<comment type="caution">
    <text evidence="2">The sequence shown here is derived from an EMBL/GenBank/DDBJ whole genome shotgun (WGS) entry which is preliminary data.</text>
</comment>
<keyword evidence="1" id="KW-0812">Transmembrane</keyword>
<evidence type="ECO:0000313" key="2">
    <source>
        <dbReference type="EMBL" id="MFD1847063.1"/>
    </source>
</evidence>
<accession>A0ABW4Q8M4</accession>
<keyword evidence="3" id="KW-1185">Reference proteome</keyword>
<sequence>MLTFGWKTTRVLFAVGSMLIFTGVIGMIMDPSRGLLWFAIAAGVLFVAIATRGPWDSKASGRNRSVLGFKARPE</sequence>
<dbReference type="RefSeq" id="WP_343879054.1">
    <property type="nucleotide sequence ID" value="NZ_BAAAIJ010000032.1"/>
</dbReference>